<dbReference type="Proteomes" id="UP001177670">
    <property type="component" value="Unassembled WGS sequence"/>
</dbReference>
<keyword evidence="2" id="KW-1185">Reference proteome</keyword>
<accession>A0AA40KP63</accession>
<evidence type="ECO:0000313" key="1">
    <source>
        <dbReference type="EMBL" id="KAK1127500.1"/>
    </source>
</evidence>
<proteinExistence type="predicted"/>
<organism evidence="1 2">
    <name type="scientific">Melipona bicolor</name>
    <dbReference type="NCBI Taxonomy" id="60889"/>
    <lineage>
        <taxon>Eukaryota</taxon>
        <taxon>Metazoa</taxon>
        <taxon>Ecdysozoa</taxon>
        <taxon>Arthropoda</taxon>
        <taxon>Hexapoda</taxon>
        <taxon>Insecta</taxon>
        <taxon>Pterygota</taxon>
        <taxon>Neoptera</taxon>
        <taxon>Endopterygota</taxon>
        <taxon>Hymenoptera</taxon>
        <taxon>Apocrita</taxon>
        <taxon>Aculeata</taxon>
        <taxon>Apoidea</taxon>
        <taxon>Anthophila</taxon>
        <taxon>Apidae</taxon>
        <taxon>Melipona</taxon>
    </lineage>
</organism>
<protein>
    <submittedName>
        <fullName evidence="1">Uncharacterized protein</fullName>
    </submittedName>
</protein>
<reference evidence="1" key="1">
    <citation type="submission" date="2021-10" db="EMBL/GenBank/DDBJ databases">
        <title>Melipona bicolor Genome sequencing and assembly.</title>
        <authorList>
            <person name="Araujo N.S."/>
            <person name="Arias M.C."/>
        </authorList>
    </citation>
    <scope>NUCLEOTIDE SEQUENCE</scope>
    <source>
        <strain evidence="1">USP_2M_L1-L4_2017</strain>
        <tissue evidence="1">Whole body</tissue>
    </source>
</reference>
<gene>
    <name evidence="1" type="ORF">K0M31_004035</name>
</gene>
<sequence>MLVIVESKRFTEFRLDWTVDGTLFIHSRRSSFAKHWVHSLETTPVTGVVRIIYSFSHPSPPFRRIHNYRPRPANPLLLRQAYPIFLTNLPDVLARLCLKKGARRDFVNEKLISTKPNQV</sequence>
<comment type="caution">
    <text evidence="1">The sequence shown here is derived from an EMBL/GenBank/DDBJ whole genome shotgun (WGS) entry which is preliminary data.</text>
</comment>
<dbReference type="EMBL" id="JAHYIQ010000012">
    <property type="protein sequence ID" value="KAK1127500.1"/>
    <property type="molecule type" value="Genomic_DNA"/>
</dbReference>
<evidence type="ECO:0000313" key="2">
    <source>
        <dbReference type="Proteomes" id="UP001177670"/>
    </source>
</evidence>
<name>A0AA40KP63_9HYME</name>
<dbReference type="AlphaFoldDB" id="A0AA40KP63"/>